<gene>
    <name evidence="2" type="ORF">SAMN05444336_10190</name>
</gene>
<dbReference type="GO" id="GO:0006950">
    <property type="term" value="P:response to stress"/>
    <property type="evidence" value="ECO:0007669"/>
    <property type="project" value="TreeGrafter"/>
</dbReference>
<dbReference type="Gene3D" id="1.10.10.10">
    <property type="entry name" value="Winged helix-like DNA-binding domain superfamily/Winged helix DNA-binding domain"/>
    <property type="match status" value="1"/>
</dbReference>
<dbReference type="GO" id="GO:0003700">
    <property type="term" value="F:DNA-binding transcription factor activity"/>
    <property type="evidence" value="ECO:0007669"/>
    <property type="project" value="InterPro"/>
</dbReference>
<dbReference type="STRING" id="356660.SAMN05444336_10190"/>
<sequence length="144" mass="15897">MSFDPDHQAETLRGAIGALSQRFKSAEAQLSAGRPLNPLDMQILLFVAERPGCGPSDLARGLGAAATTISSATDRLHRQGLLARDRPEQDRRAIRLSLSPAGRDYAEALLAVQREHCRQMLDRLDPEEQATFLRIFTKLASFEL</sequence>
<name>A0A1H2QLP8_9RHOB</name>
<dbReference type="SMART" id="SM00347">
    <property type="entry name" value="HTH_MARR"/>
    <property type="match status" value="1"/>
</dbReference>
<protein>
    <submittedName>
        <fullName evidence="2">Transcriptional regulator, MarR family</fullName>
    </submittedName>
</protein>
<dbReference type="InterPro" id="IPR036390">
    <property type="entry name" value="WH_DNA-bd_sf"/>
</dbReference>
<dbReference type="InterPro" id="IPR000835">
    <property type="entry name" value="HTH_MarR-typ"/>
</dbReference>
<organism evidence="2 3">
    <name type="scientific">Albimonas donghaensis</name>
    <dbReference type="NCBI Taxonomy" id="356660"/>
    <lineage>
        <taxon>Bacteria</taxon>
        <taxon>Pseudomonadati</taxon>
        <taxon>Pseudomonadota</taxon>
        <taxon>Alphaproteobacteria</taxon>
        <taxon>Rhodobacterales</taxon>
        <taxon>Paracoccaceae</taxon>
        <taxon>Albimonas</taxon>
    </lineage>
</organism>
<dbReference type="PRINTS" id="PR00598">
    <property type="entry name" value="HTHMARR"/>
</dbReference>
<reference evidence="2 3" key="1">
    <citation type="submission" date="2016-10" db="EMBL/GenBank/DDBJ databases">
        <authorList>
            <person name="de Groot N.N."/>
        </authorList>
    </citation>
    <scope>NUCLEOTIDE SEQUENCE [LARGE SCALE GENOMIC DNA]</scope>
    <source>
        <strain evidence="2 3">DSM 17890</strain>
    </source>
</reference>
<evidence type="ECO:0000259" key="1">
    <source>
        <dbReference type="PROSITE" id="PS50995"/>
    </source>
</evidence>
<dbReference type="EMBL" id="FNMZ01000001">
    <property type="protein sequence ID" value="SDW08061.1"/>
    <property type="molecule type" value="Genomic_DNA"/>
</dbReference>
<dbReference type="AlphaFoldDB" id="A0A1H2QLP8"/>
<dbReference type="InterPro" id="IPR036388">
    <property type="entry name" value="WH-like_DNA-bd_sf"/>
</dbReference>
<dbReference type="Proteomes" id="UP000199118">
    <property type="component" value="Unassembled WGS sequence"/>
</dbReference>
<dbReference type="RefSeq" id="WP_092679186.1">
    <property type="nucleotide sequence ID" value="NZ_FNMZ01000001.1"/>
</dbReference>
<evidence type="ECO:0000313" key="2">
    <source>
        <dbReference type="EMBL" id="SDW08061.1"/>
    </source>
</evidence>
<dbReference type="Pfam" id="PF12802">
    <property type="entry name" value="MarR_2"/>
    <property type="match status" value="1"/>
</dbReference>
<dbReference type="PANTHER" id="PTHR33164:SF43">
    <property type="entry name" value="HTH-TYPE TRANSCRIPTIONAL REPRESSOR YETL"/>
    <property type="match status" value="1"/>
</dbReference>
<evidence type="ECO:0000313" key="3">
    <source>
        <dbReference type="Proteomes" id="UP000199118"/>
    </source>
</evidence>
<dbReference type="OrthoDB" id="8256382at2"/>
<accession>A0A1H2QLP8</accession>
<dbReference type="PROSITE" id="PS50995">
    <property type="entry name" value="HTH_MARR_2"/>
    <property type="match status" value="1"/>
</dbReference>
<proteinExistence type="predicted"/>
<dbReference type="PANTHER" id="PTHR33164">
    <property type="entry name" value="TRANSCRIPTIONAL REGULATOR, MARR FAMILY"/>
    <property type="match status" value="1"/>
</dbReference>
<dbReference type="SUPFAM" id="SSF46785">
    <property type="entry name" value="Winged helix' DNA-binding domain"/>
    <property type="match status" value="1"/>
</dbReference>
<feature type="domain" description="HTH marR-type" evidence="1">
    <location>
        <begin position="9"/>
        <end position="141"/>
    </location>
</feature>
<dbReference type="InterPro" id="IPR039422">
    <property type="entry name" value="MarR/SlyA-like"/>
</dbReference>
<keyword evidence="3" id="KW-1185">Reference proteome</keyword>